<evidence type="ECO:0000256" key="2">
    <source>
        <dbReference type="ARBA" id="ARBA00005698"/>
    </source>
</evidence>
<evidence type="ECO:0000256" key="5">
    <source>
        <dbReference type="ARBA" id="ARBA00022448"/>
    </source>
</evidence>
<evidence type="ECO:0000256" key="14">
    <source>
        <dbReference type="ARBA" id="ARBA00031019"/>
    </source>
</evidence>
<keyword evidence="10 16" id="KW-1133">Transmembrane helix</keyword>
<dbReference type="PANTHER" id="PTHR11435:SF1">
    <property type="entry name" value="NADH-UBIQUINONE OXIDOREDUCTASE CHAIN 6"/>
    <property type="match status" value="1"/>
</dbReference>
<evidence type="ECO:0000256" key="6">
    <source>
        <dbReference type="ARBA" id="ARBA00022660"/>
    </source>
</evidence>
<reference evidence="17" key="1">
    <citation type="submission" date="2010-01" db="EMBL/GenBank/DDBJ databases">
        <title>The complete mitochondrial genome of Alainites yixiani (Insecta: Ephemeroptera).</title>
        <authorList>
            <person name="Jia Y."/>
            <person name="Zhou C."/>
        </authorList>
    </citation>
    <scope>NUCLEOTIDE SEQUENCE</scope>
</reference>
<comment type="similarity">
    <text evidence="2">Belongs to the complex I subunit 6 family.</text>
</comment>
<gene>
    <name evidence="17" type="primary">ND6</name>
</gene>
<sequence>MMQVMLVLLVCVSLFFMFLSHPVSMGLTLIMHALLVGVTAGLLSGSLWFSYILFLVFLGGVLVLYIYMTSLASNEKFSTNFTLAGGGLVLMISCMLGVVVATPHLGGVEFLHGTSDFNSSDFGSWVTMSKLYDVNSFVLTTFLVVYLLFVLLVCAEVAGTHRGALRGFN</sequence>
<feature type="transmembrane region" description="Helical" evidence="16">
    <location>
        <begin position="47"/>
        <end position="68"/>
    </location>
</feature>
<evidence type="ECO:0000256" key="8">
    <source>
        <dbReference type="ARBA" id="ARBA00022967"/>
    </source>
</evidence>
<evidence type="ECO:0000256" key="11">
    <source>
        <dbReference type="ARBA" id="ARBA00023027"/>
    </source>
</evidence>
<keyword evidence="9" id="KW-0249">Electron transport</keyword>
<keyword evidence="13 16" id="KW-0472">Membrane</keyword>
<dbReference type="EMBL" id="GU479735">
    <property type="protein sequence ID" value="ADD62154.1"/>
    <property type="molecule type" value="Genomic_DNA"/>
</dbReference>
<name>X1W3F8_9INSE</name>
<evidence type="ECO:0000313" key="17">
    <source>
        <dbReference type="EMBL" id="ADD62154.1"/>
    </source>
</evidence>
<accession>X1W3F8</accession>
<organism evidence="17">
    <name type="scientific">Takobia yixiani</name>
    <dbReference type="NCBI Taxonomy" id="743459"/>
    <lineage>
        <taxon>Eukaryota</taxon>
        <taxon>Metazoa</taxon>
        <taxon>Ecdysozoa</taxon>
        <taxon>Arthropoda</taxon>
        <taxon>Hexapoda</taxon>
        <taxon>Insecta</taxon>
        <taxon>Pterygota</taxon>
        <taxon>Palaeoptera</taxon>
        <taxon>Ephemeroptera</taxon>
        <taxon>Pisciforma</taxon>
        <taxon>Baetidae</taxon>
        <taxon>Takobia</taxon>
    </lineage>
</organism>
<keyword evidence="11" id="KW-0520">NAD</keyword>
<comment type="catalytic activity">
    <reaction evidence="15">
        <text>a ubiquinone + NADH + 5 H(+)(in) = a ubiquinol + NAD(+) + 4 H(+)(out)</text>
        <dbReference type="Rhea" id="RHEA:29091"/>
        <dbReference type="Rhea" id="RHEA-COMP:9565"/>
        <dbReference type="Rhea" id="RHEA-COMP:9566"/>
        <dbReference type="ChEBI" id="CHEBI:15378"/>
        <dbReference type="ChEBI" id="CHEBI:16389"/>
        <dbReference type="ChEBI" id="CHEBI:17976"/>
        <dbReference type="ChEBI" id="CHEBI:57540"/>
        <dbReference type="ChEBI" id="CHEBI:57945"/>
        <dbReference type="EC" id="7.1.1.2"/>
    </reaction>
</comment>
<feature type="transmembrane region" description="Helical" evidence="16">
    <location>
        <begin position="80"/>
        <end position="101"/>
    </location>
</feature>
<proteinExistence type="inferred from homology"/>
<dbReference type="GO" id="GO:0008137">
    <property type="term" value="F:NADH dehydrogenase (ubiquinone) activity"/>
    <property type="evidence" value="ECO:0007669"/>
    <property type="project" value="UniProtKB-EC"/>
</dbReference>
<dbReference type="InterPro" id="IPR050269">
    <property type="entry name" value="ComplexI_Subunit6"/>
</dbReference>
<evidence type="ECO:0000256" key="9">
    <source>
        <dbReference type="ARBA" id="ARBA00022982"/>
    </source>
</evidence>
<keyword evidence="5" id="KW-0813">Transport</keyword>
<dbReference type="PANTHER" id="PTHR11435">
    <property type="entry name" value="NADH UBIQUINONE OXIDOREDUCTASE SUBUNIT ND6"/>
    <property type="match status" value="1"/>
</dbReference>
<dbReference type="EC" id="7.1.1.2" evidence="3"/>
<comment type="subcellular location">
    <subcellularLocation>
        <location evidence="1">Mitochondrion membrane</location>
        <topology evidence="1">Multi-pass membrane protein</topology>
    </subcellularLocation>
</comment>
<evidence type="ECO:0000256" key="15">
    <source>
        <dbReference type="ARBA" id="ARBA00049551"/>
    </source>
</evidence>
<evidence type="ECO:0000256" key="4">
    <source>
        <dbReference type="ARBA" id="ARBA00021095"/>
    </source>
</evidence>
<evidence type="ECO:0000256" key="12">
    <source>
        <dbReference type="ARBA" id="ARBA00023128"/>
    </source>
</evidence>
<keyword evidence="6" id="KW-0679">Respiratory chain</keyword>
<protein>
    <recommendedName>
        <fullName evidence="4">NADH-ubiquinone oxidoreductase chain 6</fullName>
        <ecNumber evidence="3">7.1.1.2</ecNumber>
    </recommendedName>
    <alternativeName>
        <fullName evidence="14">NADH dehydrogenase subunit 6</fullName>
    </alternativeName>
</protein>
<dbReference type="AlphaFoldDB" id="X1W3F8"/>
<evidence type="ECO:0000256" key="10">
    <source>
        <dbReference type="ARBA" id="ARBA00022989"/>
    </source>
</evidence>
<keyword evidence="12 17" id="KW-0496">Mitochondrion</keyword>
<evidence type="ECO:0000256" key="7">
    <source>
        <dbReference type="ARBA" id="ARBA00022692"/>
    </source>
</evidence>
<feature type="transmembrane region" description="Helical" evidence="16">
    <location>
        <begin position="137"/>
        <end position="159"/>
    </location>
</feature>
<evidence type="ECO:0000256" key="1">
    <source>
        <dbReference type="ARBA" id="ARBA00004225"/>
    </source>
</evidence>
<dbReference type="GO" id="GO:0031966">
    <property type="term" value="C:mitochondrial membrane"/>
    <property type="evidence" value="ECO:0007669"/>
    <property type="project" value="UniProtKB-SubCell"/>
</dbReference>
<geneLocation type="mitochondrion" evidence="17"/>
<keyword evidence="8" id="KW-1278">Translocase</keyword>
<evidence type="ECO:0000256" key="16">
    <source>
        <dbReference type="SAM" id="Phobius"/>
    </source>
</evidence>
<keyword evidence="7 16" id="KW-0812">Transmembrane</keyword>
<evidence type="ECO:0000256" key="13">
    <source>
        <dbReference type="ARBA" id="ARBA00023136"/>
    </source>
</evidence>
<evidence type="ECO:0000256" key="3">
    <source>
        <dbReference type="ARBA" id="ARBA00012944"/>
    </source>
</evidence>